<reference evidence="2 3" key="1">
    <citation type="submission" date="2020-05" db="EMBL/GenBank/DDBJ databases">
        <title>Genomic Encyclopedia of Type Strains, Phase IV (KMG-V): Genome sequencing to study the core and pangenomes of soil and plant-associated prokaryotes.</title>
        <authorList>
            <person name="Whitman W."/>
        </authorList>
    </citation>
    <scope>NUCLEOTIDE SEQUENCE [LARGE SCALE GENOMIC DNA]</scope>
    <source>
        <strain evidence="2 3">C29</strain>
    </source>
</reference>
<evidence type="ECO:0000313" key="2">
    <source>
        <dbReference type="EMBL" id="NRT54787.1"/>
    </source>
</evidence>
<keyword evidence="3" id="KW-1185">Reference proteome</keyword>
<accession>A0ABX2G0E8</accession>
<name>A0ABX2G0E8_9BURK</name>
<evidence type="ECO:0000313" key="3">
    <source>
        <dbReference type="Proteomes" id="UP001516061"/>
    </source>
</evidence>
<comment type="caution">
    <text evidence="2">The sequence shown here is derived from an EMBL/GenBank/DDBJ whole genome shotgun (WGS) entry which is preliminary data.</text>
</comment>
<dbReference type="Proteomes" id="UP001516061">
    <property type="component" value="Unassembled WGS sequence"/>
</dbReference>
<proteinExistence type="predicted"/>
<organism evidence="2 3">
    <name type="scientific">Sphaerotilus uruguayifluvii</name>
    <dbReference type="NCBI Taxonomy" id="2735897"/>
    <lineage>
        <taxon>Bacteria</taxon>
        <taxon>Pseudomonadati</taxon>
        <taxon>Pseudomonadota</taxon>
        <taxon>Betaproteobacteria</taxon>
        <taxon>Burkholderiales</taxon>
        <taxon>Sphaerotilaceae</taxon>
        <taxon>Sphaerotilus</taxon>
    </lineage>
</organism>
<evidence type="ECO:0000256" key="1">
    <source>
        <dbReference type="SAM" id="Phobius"/>
    </source>
</evidence>
<sequence length="119" mass="13353">MAEQDIFVSVLTGLNLVVTLVAIAVRRRGDTTRIAALEREMGEALAAHDERLARIEAAARSHPTHDDLAKIYERINETSRLIHRVEGTVEGMDNNLRLVLSKLVRNFDTTRPGTLHDRT</sequence>
<keyword evidence="1" id="KW-0812">Transmembrane</keyword>
<protein>
    <submittedName>
        <fullName evidence="2">Succinylglutamate desuccinylase</fullName>
    </submittedName>
</protein>
<dbReference type="RefSeq" id="WP_173803753.1">
    <property type="nucleotide sequence ID" value="NZ_JABSNM010000002.1"/>
</dbReference>
<feature type="transmembrane region" description="Helical" evidence="1">
    <location>
        <begin position="6"/>
        <end position="25"/>
    </location>
</feature>
<keyword evidence="1" id="KW-1133">Transmembrane helix</keyword>
<keyword evidence="1" id="KW-0472">Membrane</keyword>
<dbReference type="EMBL" id="JABSNM010000002">
    <property type="protein sequence ID" value="NRT54787.1"/>
    <property type="molecule type" value="Genomic_DNA"/>
</dbReference>
<gene>
    <name evidence="2" type="ORF">HNQ01_000497</name>
</gene>